<dbReference type="KEGG" id="pvk:EPZ47_00400"/>
<reference evidence="1 2" key="1">
    <citation type="journal article" date="2019" name="Front. Microbiol.">
        <title>In silico and Genetic Analyses of Cyclic Lipopeptide Synthetic Gene Clusters in Pseudomonas sp. 11K1.</title>
        <authorList>
            <person name="Zhao H."/>
            <person name="Liu Y.P."/>
            <person name="Zhang L.Q."/>
        </authorList>
    </citation>
    <scope>NUCLEOTIDE SEQUENCE [LARGE SCALE GENOMIC DNA]</scope>
    <source>
        <strain evidence="1 2">11K1</strain>
    </source>
</reference>
<gene>
    <name evidence="1" type="ORF">EPZ47_00400</name>
</gene>
<dbReference type="EMBL" id="CP035088">
    <property type="protein sequence ID" value="QBZ87236.1"/>
    <property type="molecule type" value="Genomic_DNA"/>
</dbReference>
<dbReference type="AlphaFoldDB" id="A0A4P7PA71"/>
<dbReference type="RefSeq" id="WP_135843031.1">
    <property type="nucleotide sequence ID" value="NZ_CP035088.1"/>
</dbReference>
<protein>
    <submittedName>
        <fullName evidence="1">Uncharacterized protein</fullName>
    </submittedName>
</protein>
<accession>A0A4P7PA71</accession>
<dbReference type="Proteomes" id="UP000296468">
    <property type="component" value="Chromosome"/>
</dbReference>
<evidence type="ECO:0000313" key="1">
    <source>
        <dbReference type="EMBL" id="QBZ87236.1"/>
    </source>
</evidence>
<proteinExistence type="predicted"/>
<organism evidence="1 2">
    <name type="scientific">Pseudomonas viciae</name>
    <dbReference type="NCBI Taxonomy" id="2505979"/>
    <lineage>
        <taxon>Bacteria</taxon>
        <taxon>Pseudomonadati</taxon>
        <taxon>Pseudomonadota</taxon>
        <taxon>Gammaproteobacteria</taxon>
        <taxon>Pseudomonadales</taxon>
        <taxon>Pseudomonadaceae</taxon>
        <taxon>Pseudomonas</taxon>
    </lineage>
</organism>
<name>A0A4P7PA71_9PSED</name>
<evidence type="ECO:0000313" key="2">
    <source>
        <dbReference type="Proteomes" id="UP000296468"/>
    </source>
</evidence>
<sequence length="611" mass="68714">MQLPQSLQPWRDWLQWFPPEQLPLLADLFVRLNPLLGPLRGMQQGGEPEPDGLGDLQRRGPYERLLTSEWLLADELPDEFLRRAAVGEHLFLAPQYRTHQANRMIVVLFDAGPLQLGGPRLVHLALLILLARRASEAGAELRWGTLQNTPQLHEFKGAVHLKQLLDARTYQTVSDEHWHTWRAWLSEQDYDSGERWIVGQRLPATDARSCTHRVQIQDSLDGRSLMVALQDRATRQVALPNPDQRLALQLIKGEFDVARQIARTAVKTLIPRVALTLAPIIASSGFHVALKLLDEPGLVVIKLPAPRQKKPLDVRRTLWNNRSTPLAITFPGRMPGAVLSLDEQLVFWNMPGLKPVARPERDQLQLPPGTATLLPVVWLHNGTYGRVFLLDGQGHLAFWVVDNGKLPTPHQPGVTHSIADKVVGMAQVDRSMLAYLRHDAGRLYVHQINPWISQSTGYVVGTAKDVDIDQVLFPASPHWNKTFYGCAWMRLVDGQQQWQMVAPDLRTSQVDLGPGWKGLGLLIGEDEAFSMVLLGPNQQTVALYCRGEQHVLFTTNETIARISFCPMSGLIGALTKARELVVYSVRDERRVLQVMCNQAQPQSEDDTHVRT</sequence>
<dbReference type="OrthoDB" id="8593417at2"/>